<dbReference type="GO" id="GO:0051536">
    <property type="term" value="F:iron-sulfur cluster binding"/>
    <property type="evidence" value="ECO:0007669"/>
    <property type="project" value="UniProtKB-KW"/>
</dbReference>
<dbReference type="Proteomes" id="UP000095725">
    <property type="component" value="Unassembled WGS sequence"/>
</dbReference>
<dbReference type="SFLD" id="SFLDS00029">
    <property type="entry name" value="Radical_SAM"/>
    <property type="match status" value="1"/>
</dbReference>
<dbReference type="InterPro" id="IPR007197">
    <property type="entry name" value="rSAM"/>
</dbReference>
<dbReference type="SUPFAM" id="SSF102114">
    <property type="entry name" value="Radical SAM enzymes"/>
    <property type="match status" value="1"/>
</dbReference>
<evidence type="ECO:0000256" key="1">
    <source>
        <dbReference type="ARBA" id="ARBA00001966"/>
    </source>
</evidence>
<dbReference type="GO" id="GO:0046872">
    <property type="term" value="F:metal ion binding"/>
    <property type="evidence" value="ECO:0007669"/>
    <property type="project" value="UniProtKB-KW"/>
</dbReference>
<evidence type="ECO:0000256" key="4">
    <source>
        <dbReference type="ARBA" id="ARBA00023004"/>
    </source>
</evidence>
<evidence type="ECO:0000259" key="6">
    <source>
        <dbReference type="Pfam" id="PF04055"/>
    </source>
</evidence>
<keyword evidence="2" id="KW-0949">S-adenosyl-L-methionine</keyword>
<dbReference type="Pfam" id="PF04055">
    <property type="entry name" value="Radical_SAM"/>
    <property type="match status" value="1"/>
</dbReference>
<keyword evidence="5" id="KW-0411">Iron-sulfur</keyword>
<evidence type="ECO:0000256" key="3">
    <source>
        <dbReference type="ARBA" id="ARBA00022723"/>
    </source>
</evidence>
<keyword evidence="3" id="KW-0479">Metal-binding</keyword>
<evidence type="ECO:0000256" key="5">
    <source>
        <dbReference type="ARBA" id="ARBA00023014"/>
    </source>
</evidence>
<name>A0A174WZZ9_9BACE</name>
<dbReference type="AlphaFoldDB" id="A0A174WZZ9"/>
<evidence type="ECO:0000313" key="7">
    <source>
        <dbReference type="EMBL" id="CUQ52914.1"/>
    </source>
</evidence>
<keyword evidence="4" id="KW-0408">Iron</keyword>
<dbReference type="Gene3D" id="3.20.20.70">
    <property type="entry name" value="Aldolase class I"/>
    <property type="match status" value="1"/>
</dbReference>
<gene>
    <name evidence="7" type="ORF">ERS852558_04214</name>
</gene>
<accession>A0A174WZZ9</accession>
<dbReference type="GO" id="GO:0003824">
    <property type="term" value="F:catalytic activity"/>
    <property type="evidence" value="ECO:0007669"/>
    <property type="project" value="InterPro"/>
</dbReference>
<proteinExistence type="predicted"/>
<feature type="domain" description="Radical SAM core" evidence="6">
    <location>
        <begin position="25"/>
        <end position="159"/>
    </location>
</feature>
<dbReference type="InterPro" id="IPR058240">
    <property type="entry name" value="rSAM_sf"/>
</dbReference>
<dbReference type="InterPro" id="IPR013785">
    <property type="entry name" value="Aldolase_TIM"/>
</dbReference>
<protein>
    <submittedName>
        <fullName evidence="7">Anaerobic ribonucleoside-triphosphate reductase activating protein</fullName>
    </submittedName>
</protein>
<reference evidence="7 8" key="1">
    <citation type="submission" date="2015-09" db="EMBL/GenBank/DDBJ databases">
        <authorList>
            <consortium name="Pathogen Informatics"/>
        </authorList>
    </citation>
    <scope>NUCLEOTIDE SEQUENCE [LARGE SCALE GENOMIC DNA]</scope>
    <source>
        <strain evidence="7 8">2789STDY5834946</strain>
    </source>
</reference>
<sequence>MISYHERYRFDMNIIKRFIDCKIPLQTCTLRCHYCYVTHNKLFENKIPVFKYDANFIGNALTQKRLGGICMFNLCADGETLLSSQVVEYIRAILEQGHFVMVVTNGTMTKRFDEIIKFPAHLLSHLFFKFSYHYLELKKRGLIELFFLNIEKVRNAGCSFTLEVTPSDELIPYIDEVKKTSLENVGALCHLTVARNDRISSMPILTKLSREDYKKTWEVFDSELFNFKLSVFGEKRKEFCYAGDWSVCLDLGTGILRQCYCSASSQNIFDDIEKPIKFRAIGKCREAHCHNAHAFLCFGDIPDMNSPLYSQVRNRVCVDGREWLSSEMKDAMSHKLLEKNRLYTLQERKIAILYRYLYLALKVPKKVFSLIYR</sequence>
<evidence type="ECO:0000313" key="8">
    <source>
        <dbReference type="Proteomes" id="UP000095725"/>
    </source>
</evidence>
<comment type="cofactor">
    <cofactor evidence="1">
        <name>[4Fe-4S] cluster</name>
        <dbReference type="ChEBI" id="CHEBI:49883"/>
    </cofactor>
</comment>
<organism evidence="7 8">
    <name type="scientific">Bacteroides caccae</name>
    <dbReference type="NCBI Taxonomy" id="47678"/>
    <lineage>
        <taxon>Bacteria</taxon>
        <taxon>Pseudomonadati</taxon>
        <taxon>Bacteroidota</taxon>
        <taxon>Bacteroidia</taxon>
        <taxon>Bacteroidales</taxon>
        <taxon>Bacteroidaceae</taxon>
        <taxon>Bacteroides</taxon>
    </lineage>
</organism>
<dbReference type="EMBL" id="CZBL01000023">
    <property type="protein sequence ID" value="CUQ52914.1"/>
    <property type="molecule type" value="Genomic_DNA"/>
</dbReference>
<evidence type="ECO:0000256" key="2">
    <source>
        <dbReference type="ARBA" id="ARBA00022691"/>
    </source>
</evidence>